<evidence type="ECO:0000259" key="1">
    <source>
        <dbReference type="PROSITE" id="PS51186"/>
    </source>
</evidence>
<dbReference type="SUPFAM" id="SSF55729">
    <property type="entry name" value="Acyl-CoA N-acyltransferases (Nat)"/>
    <property type="match status" value="1"/>
</dbReference>
<dbReference type="InterPro" id="IPR052564">
    <property type="entry name" value="N-acetyltrans/Recomb-assoc"/>
</dbReference>
<name>A0ABT7NFJ5_9BURK</name>
<dbReference type="PROSITE" id="PS51186">
    <property type="entry name" value="GNAT"/>
    <property type="match status" value="1"/>
</dbReference>
<dbReference type="Gene3D" id="3.40.630.30">
    <property type="match status" value="1"/>
</dbReference>
<dbReference type="EMBL" id="JASZYV010000004">
    <property type="protein sequence ID" value="MDM0046727.1"/>
    <property type="molecule type" value="Genomic_DNA"/>
</dbReference>
<dbReference type="PANTHER" id="PTHR43451:SF1">
    <property type="entry name" value="ACETYLTRANSFERASE"/>
    <property type="match status" value="1"/>
</dbReference>
<dbReference type="EC" id="2.3.1.-" evidence="2"/>
<accession>A0ABT7NFJ5</accession>
<dbReference type="GO" id="GO:0016746">
    <property type="term" value="F:acyltransferase activity"/>
    <property type="evidence" value="ECO:0007669"/>
    <property type="project" value="UniProtKB-KW"/>
</dbReference>
<dbReference type="RefSeq" id="WP_286661841.1">
    <property type="nucleotide sequence ID" value="NZ_JASZYV010000004.1"/>
</dbReference>
<protein>
    <submittedName>
        <fullName evidence="2">GNAT family N-acetyltransferase</fullName>
        <ecNumber evidence="2">2.3.1.-</ecNumber>
    </submittedName>
</protein>
<dbReference type="InterPro" id="IPR000182">
    <property type="entry name" value="GNAT_dom"/>
</dbReference>
<gene>
    <name evidence="2" type="ORF">QTH91_19710</name>
</gene>
<evidence type="ECO:0000313" key="2">
    <source>
        <dbReference type="EMBL" id="MDM0046727.1"/>
    </source>
</evidence>
<proteinExistence type="predicted"/>
<keyword evidence="3" id="KW-1185">Reference proteome</keyword>
<reference evidence="2" key="1">
    <citation type="submission" date="2023-06" db="EMBL/GenBank/DDBJ databases">
        <authorList>
            <person name="Jiang Y."/>
            <person name="Liu Q."/>
        </authorList>
    </citation>
    <scope>NUCLEOTIDE SEQUENCE</scope>
    <source>
        <strain evidence="2">CGMCC 1.12089</strain>
    </source>
</reference>
<feature type="domain" description="N-acetyltransferase" evidence="1">
    <location>
        <begin position="1"/>
        <end position="154"/>
    </location>
</feature>
<dbReference type="PANTHER" id="PTHR43451">
    <property type="entry name" value="ACETYLTRANSFERASE (GNAT) FAMILY PROTEIN"/>
    <property type="match status" value="1"/>
</dbReference>
<keyword evidence="2" id="KW-0012">Acyltransferase</keyword>
<dbReference type="CDD" id="cd04301">
    <property type="entry name" value="NAT_SF"/>
    <property type="match status" value="1"/>
</dbReference>
<dbReference type="InterPro" id="IPR016181">
    <property type="entry name" value="Acyl_CoA_acyltransferase"/>
</dbReference>
<organism evidence="2 3">
    <name type="scientific">Variovorax dokdonensis</name>
    <dbReference type="NCBI Taxonomy" id="344883"/>
    <lineage>
        <taxon>Bacteria</taxon>
        <taxon>Pseudomonadati</taxon>
        <taxon>Pseudomonadota</taxon>
        <taxon>Betaproteobacteria</taxon>
        <taxon>Burkholderiales</taxon>
        <taxon>Comamonadaceae</taxon>
        <taxon>Variovorax</taxon>
    </lineage>
</organism>
<comment type="caution">
    <text evidence="2">The sequence shown here is derived from an EMBL/GenBank/DDBJ whole genome shotgun (WGS) entry which is preliminary data.</text>
</comment>
<dbReference type="Pfam" id="PF13673">
    <property type="entry name" value="Acetyltransf_10"/>
    <property type="match status" value="1"/>
</dbReference>
<dbReference type="Proteomes" id="UP001174908">
    <property type="component" value="Unassembled WGS sequence"/>
</dbReference>
<evidence type="ECO:0000313" key="3">
    <source>
        <dbReference type="Proteomes" id="UP001174908"/>
    </source>
</evidence>
<sequence length="158" mass="17684">MEIRRFRLGDEAALFHVYFTAIHEIASLNYSAEQVEAWAPADLDMNLWAQRVQRIRPFVAVLAGEIVGYADVQLDGYIDHFFVSGAHPRRGIGTRLMARIHEEAAALGLTELTSDVSITAEPFFALHGFQVVERRQPVRRGVTLHNALMRKALARGGS</sequence>
<keyword evidence="2" id="KW-0808">Transferase</keyword>